<dbReference type="NCBIfam" id="TIGR02788">
    <property type="entry name" value="VirB11"/>
    <property type="match status" value="1"/>
</dbReference>
<dbReference type="InterPro" id="IPR027417">
    <property type="entry name" value="P-loop_NTPase"/>
</dbReference>
<dbReference type="GO" id="GO:0016887">
    <property type="term" value="F:ATP hydrolysis activity"/>
    <property type="evidence" value="ECO:0007669"/>
    <property type="project" value="InterPro"/>
</dbReference>
<dbReference type="Pfam" id="PF00437">
    <property type="entry name" value="T2SSE"/>
    <property type="match status" value="1"/>
</dbReference>
<organism evidence="5 6">
    <name type="scientific">Sinorhizobium terangae</name>
    <dbReference type="NCBI Taxonomy" id="110322"/>
    <lineage>
        <taxon>Bacteria</taxon>
        <taxon>Pseudomonadati</taxon>
        <taxon>Pseudomonadota</taxon>
        <taxon>Alphaproteobacteria</taxon>
        <taxon>Hyphomicrobiales</taxon>
        <taxon>Rhizobiaceae</taxon>
        <taxon>Sinorhizobium/Ensifer group</taxon>
        <taxon>Sinorhizobium</taxon>
    </lineage>
</organism>
<evidence type="ECO:0000256" key="2">
    <source>
        <dbReference type="ARBA" id="ARBA00022840"/>
    </source>
</evidence>
<keyword evidence="2 3" id="KW-0067">ATP-binding</keyword>
<dbReference type="PANTHER" id="PTHR30486:SF6">
    <property type="entry name" value="TYPE IV PILUS RETRACTATION ATPASE PILT"/>
    <property type="match status" value="1"/>
</dbReference>
<dbReference type="Gene3D" id="3.40.50.300">
    <property type="entry name" value="P-loop containing nucleotide triphosphate hydrolases"/>
    <property type="match status" value="1"/>
</dbReference>
<dbReference type="OrthoDB" id="9810761at2"/>
<evidence type="ECO:0000313" key="6">
    <source>
        <dbReference type="Proteomes" id="UP000439983"/>
    </source>
</evidence>
<dbReference type="CDD" id="cd01130">
    <property type="entry name" value="VirB11-like_ATPase"/>
    <property type="match status" value="1"/>
</dbReference>
<dbReference type="GO" id="GO:0005737">
    <property type="term" value="C:cytoplasm"/>
    <property type="evidence" value="ECO:0007669"/>
    <property type="project" value="UniProtKB-SubCell"/>
</dbReference>
<evidence type="ECO:0000259" key="4">
    <source>
        <dbReference type="PROSITE" id="PS00662"/>
    </source>
</evidence>
<dbReference type="EMBL" id="WITC01000049">
    <property type="protein sequence ID" value="MQX15667.1"/>
    <property type="molecule type" value="Genomic_DNA"/>
</dbReference>
<dbReference type="PROSITE" id="PS00662">
    <property type="entry name" value="T2SP_E"/>
    <property type="match status" value="1"/>
</dbReference>
<evidence type="ECO:0000313" key="5">
    <source>
        <dbReference type="EMBL" id="MQX15667.1"/>
    </source>
</evidence>
<evidence type="ECO:0000256" key="3">
    <source>
        <dbReference type="RuleBase" id="RU366071"/>
    </source>
</evidence>
<proteinExistence type="inferred from homology"/>
<gene>
    <name evidence="5" type="primary">virB11</name>
    <name evidence="5" type="ORF">GHK62_13055</name>
</gene>
<dbReference type="RefSeq" id="WP_153439629.1">
    <property type="nucleotide sequence ID" value="NZ_JACIGA010000019.1"/>
</dbReference>
<dbReference type="NCBIfam" id="NF010425">
    <property type="entry name" value="PRK13851.1"/>
    <property type="match status" value="1"/>
</dbReference>
<dbReference type="GO" id="GO:0043684">
    <property type="term" value="C:type IV secretion system complex"/>
    <property type="evidence" value="ECO:0007669"/>
    <property type="project" value="UniProtKB-UniRule"/>
</dbReference>
<reference evidence="5 6" key="1">
    <citation type="journal article" date="2013" name="Genome Biol.">
        <title>Comparative genomics of the core and accessory genomes of 48 Sinorhizobium strains comprising five genospecies.</title>
        <authorList>
            <person name="Sugawara M."/>
            <person name="Epstein B."/>
            <person name="Badgley B.D."/>
            <person name="Unno T."/>
            <person name="Xu L."/>
            <person name="Reese J."/>
            <person name="Gyaneshwar P."/>
            <person name="Denny R."/>
            <person name="Mudge J."/>
            <person name="Bharti A.K."/>
            <person name="Farmer A.D."/>
            <person name="May G.D."/>
            <person name="Woodward J.E."/>
            <person name="Medigue C."/>
            <person name="Vallenet D."/>
            <person name="Lajus A."/>
            <person name="Rouy Z."/>
            <person name="Martinez-Vaz B."/>
            <person name="Tiffin P."/>
            <person name="Young N.D."/>
            <person name="Sadowsky M.J."/>
        </authorList>
    </citation>
    <scope>NUCLEOTIDE SEQUENCE [LARGE SCALE GENOMIC DNA]</scope>
    <source>
        <strain evidence="5 6">USDA4894</strain>
    </source>
</reference>
<comment type="subcellular location">
    <subcellularLocation>
        <location evidence="3">Cytoplasm</location>
    </subcellularLocation>
</comment>
<comment type="caution">
    <text evidence="5">The sequence shown here is derived from an EMBL/GenBank/DDBJ whole genome shotgun (WGS) entry which is preliminary data.</text>
</comment>
<dbReference type="Proteomes" id="UP000439983">
    <property type="component" value="Unassembled WGS sequence"/>
</dbReference>
<keyword evidence="3" id="KW-0963">Cytoplasm</keyword>
<keyword evidence="6" id="KW-1185">Reference proteome</keyword>
<dbReference type="InterPro" id="IPR014155">
    <property type="entry name" value="VirB11"/>
</dbReference>
<dbReference type="AlphaFoldDB" id="A0A6N7LCT3"/>
<dbReference type="GO" id="GO:0005524">
    <property type="term" value="F:ATP binding"/>
    <property type="evidence" value="ECO:0007669"/>
    <property type="project" value="UniProtKB-UniRule"/>
</dbReference>
<keyword evidence="3" id="KW-0547">Nucleotide-binding</keyword>
<dbReference type="InterPro" id="IPR050921">
    <property type="entry name" value="T4SS_GSP_E_ATPase"/>
</dbReference>
<protein>
    <recommendedName>
        <fullName evidence="3">Type IV secretion system protein</fullName>
    </recommendedName>
</protein>
<dbReference type="SUPFAM" id="SSF52540">
    <property type="entry name" value="P-loop containing nucleoside triphosphate hydrolases"/>
    <property type="match status" value="1"/>
</dbReference>
<evidence type="ECO:0000256" key="1">
    <source>
        <dbReference type="ARBA" id="ARBA00006611"/>
    </source>
</evidence>
<comment type="function">
    <text evidence="3">Part of the Type IV secretion system.</text>
</comment>
<accession>A0A6N7LCT3</accession>
<comment type="similarity">
    <text evidence="1 3">Belongs to the GSP E family.</text>
</comment>
<dbReference type="PANTHER" id="PTHR30486">
    <property type="entry name" value="TWITCHING MOTILITY PROTEIN PILT"/>
    <property type="match status" value="1"/>
</dbReference>
<dbReference type="InterPro" id="IPR001482">
    <property type="entry name" value="T2SS/T4SS_dom"/>
</dbReference>
<dbReference type="GO" id="GO:0044097">
    <property type="term" value="P:secretion by the type IV secretion system"/>
    <property type="evidence" value="ECO:0007669"/>
    <property type="project" value="InterPro"/>
</dbReference>
<dbReference type="Gene3D" id="3.30.450.90">
    <property type="match status" value="1"/>
</dbReference>
<feature type="domain" description="Bacterial type II secretion system protein E" evidence="4">
    <location>
        <begin position="235"/>
        <end position="249"/>
    </location>
</feature>
<name>A0A6N7LCT3_SINTE</name>
<sequence length="346" mass="38321">MQTKADPQLRFLLKPVLRWLEEPRTEEVAINGPGEAFVRQAGGYTKYPLSLTYDDLEDIAILAGALRKQDVGPRSPLCATELPNGERLQICLPPAVPSGTVSLTIRRPNSRVPELKEVASRYDASRWNQWRSRERRQAEQDEQILQHYDGGDLVGFLHACVTARLTMLLCGHTGSGKTTMSKTLISAIPPHERLITIEDTLELVIPHENHVRLLYSKDGVGVGSVTAEQLLQASLRMRPDRILLGEMRDDAAWAYLSEVVSGHPGSISTIHGADPAQACKKLFSLVKSSSQGAALEDRTLIDMLSAAIDVIVPFRTYGEVYEVGEIWLAADARRRGETVTDLLKQH</sequence>